<dbReference type="Pfam" id="PF08770">
    <property type="entry name" value="SoxZ"/>
    <property type="match status" value="1"/>
</dbReference>
<organism evidence="2">
    <name type="scientific">hydrothermal vent metagenome</name>
    <dbReference type="NCBI Taxonomy" id="652676"/>
    <lineage>
        <taxon>unclassified sequences</taxon>
        <taxon>metagenomes</taxon>
        <taxon>ecological metagenomes</taxon>
    </lineage>
</organism>
<proteinExistence type="predicted"/>
<dbReference type="SUPFAM" id="SSF81296">
    <property type="entry name" value="E set domains"/>
    <property type="match status" value="1"/>
</dbReference>
<dbReference type="InterPro" id="IPR014756">
    <property type="entry name" value="Ig_E-set"/>
</dbReference>
<dbReference type="InterPro" id="IPR013783">
    <property type="entry name" value="Ig-like_fold"/>
</dbReference>
<dbReference type="AlphaFoldDB" id="A0A1W1DEK6"/>
<dbReference type="InterPro" id="IPR014880">
    <property type="entry name" value="SoxZ_dom"/>
</dbReference>
<reference evidence="2" key="1">
    <citation type="submission" date="2016-10" db="EMBL/GenBank/DDBJ databases">
        <authorList>
            <person name="de Groot N.N."/>
        </authorList>
    </citation>
    <scope>NUCLEOTIDE SEQUENCE</scope>
</reference>
<sequence>MAAIKLKPKARKGVIGIKALIKHPMETGLRKKKGKVVPANHIVHMVVLHNGSKVVDADIGSSVSKDPYFKFNVPGAKGDTIELKYKDSNGKTGSATATSK</sequence>
<evidence type="ECO:0000313" key="2">
    <source>
        <dbReference type="EMBL" id="SFV79682.1"/>
    </source>
</evidence>
<name>A0A1W1DEK6_9ZZZZ</name>
<dbReference type="Gene3D" id="2.60.40.10">
    <property type="entry name" value="Immunoglobulins"/>
    <property type="match status" value="1"/>
</dbReference>
<evidence type="ECO:0000313" key="3">
    <source>
        <dbReference type="EMBL" id="SFV83420.1"/>
    </source>
</evidence>
<dbReference type="InterPro" id="IPR030995">
    <property type="entry name" value="SoxZ"/>
</dbReference>
<feature type="domain" description="Sulphur oxidation protein SoxZ" evidence="1">
    <location>
        <begin position="8"/>
        <end position="97"/>
    </location>
</feature>
<evidence type="ECO:0000259" key="1">
    <source>
        <dbReference type="Pfam" id="PF08770"/>
    </source>
</evidence>
<dbReference type="EMBL" id="FPHS01000274">
    <property type="protein sequence ID" value="SFV79682.1"/>
    <property type="molecule type" value="Genomic_DNA"/>
</dbReference>
<protein>
    <submittedName>
        <fullName evidence="2">Sulfur oxidation protein SoxZ</fullName>
    </submittedName>
</protein>
<dbReference type="NCBIfam" id="TIGR04490">
    <property type="entry name" value="SoxZ_true"/>
    <property type="match status" value="1"/>
</dbReference>
<gene>
    <name evidence="2" type="ORF">MNB_SUP05-11-811</name>
    <name evidence="3" type="ORF">MNB_SUP05-7-620</name>
</gene>
<accession>A0A1W1DEK6</accession>
<dbReference type="EMBL" id="FPHW01000012">
    <property type="protein sequence ID" value="SFV83420.1"/>
    <property type="molecule type" value="Genomic_DNA"/>
</dbReference>